<organism evidence="2">
    <name type="scientific">Candidatus Moduliflexus flocculans</name>
    <dbReference type="NCBI Taxonomy" id="1499966"/>
    <lineage>
        <taxon>Bacteria</taxon>
        <taxon>Candidatus Moduliflexota</taxon>
        <taxon>Candidatus Moduliflexia</taxon>
        <taxon>Candidatus Moduliflexales</taxon>
        <taxon>Candidatus Moduliflexaceae</taxon>
    </lineage>
</organism>
<dbReference type="Proteomes" id="UP000030700">
    <property type="component" value="Unassembled WGS sequence"/>
</dbReference>
<gene>
    <name evidence="2" type="ORF">U14_01602</name>
</gene>
<protein>
    <submittedName>
        <fullName evidence="2">Uncharacterized protein</fullName>
    </submittedName>
</protein>
<dbReference type="HOGENOM" id="CLU_2785449_0_0_0"/>
<sequence>MLMYPTLRYQNGGAEINANDGICVPALYVIGEADIHTAQRAKRDVEKAPCADDSAGLHAGSSQRQTSD</sequence>
<evidence type="ECO:0000313" key="3">
    <source>
        <dbReference type="Proteomes" id="UP000030700"/>
    </source>
</evidence>
<evidence type="ECO:0000313" key="2">
    <source>
        <dbReference type="EMBL" id="GAK50372.1"/>
    </source>
</evidence>
<evidence type="ECO:0000256" key="1">
    <source>
        <dbReference type="SAM" id="MobiDB-lite"/>
    </source>
</evidence>
<dbReference type="EMBL" id="DF820456">
    <property type="protein sequence ID" value="GAK50372.1"/>
    <property type="molecule type" value="Genomic_DNA"/>
</dbReference>
<dbReference type="STRING" id="1499966.U14_01602"/>
<proteinExistence type="predicted"/>
<feature type="region of interest" description="Disordered" evidence="1">
    <location>
        <begin position="42"/>
        <end position="68"/>
    </location>
</feature>
<keyword evidence="3" id="KW-1185">Reference proteome</keyword>
<reference evidence="2" key="1">
    <citation type="journal article" date="2015" name="PeerJ">
        <title>First genomic representation of candidate bacterial phylum KSB3 points to enhanced environmental sensing as a trigger of wastewater bulking.</title>
        <authorList>
            <person name="Sekiguchi Y."/>
            <person name="Ohashi A."/>
            <person name="Parks D.H."/>
            <person name="Yamauchi T."/>
            <person name="Tyson G.W."/>
            <person name="Hugenholtz P."/>
        </authorList>
    </citation>
    <scope>NUCLEOTIDE SEQUENCE [LARGE SCALE GENOMIC DNA]</scope>
</reference>
<name>A0A0S6VW11_9BACT</name>
<accession>A0A0S6VW11</accession>
<dbReference type="AlphaFoldDB" id="A0A0S6VW11"/>